<organism evidence="1 2">
    <name type="scientific">Chitinophaga dinghuensis</name>
    <dbReference type="NCBI Taxonomy" id="1539050"/>
    <lineage>
        <taxon>Bacteria</taxon>
        <taxon>Pseudomonadati</taxon>
        <taxon>Bacteroidota</taxon>
        <taxon>Chitinophagia</taxon>
        <taxon>Chitinophagales</taxon>
        <taxon>Chitinophagaceae</taxon>
        <taxon>Chitinophaga</taxon>
    </lineage>
</organism>
<evidence type="ECO:0000313" key="1">
    <source>
        <dbReference type="EMBL" id="RAJ88238.1"/>
    </source>
</evidence>
<proteinExistence type="predicted"/>
<name>A0A327WDP3_9BACT</name>
<keyword evidence="2" id="KW-1185">Reference proteome</keyword>
<dbReference type="Proteomes" id="UP000249819">
    <property type="component" value="Unassembled WGS sequence"/>
</dbReference>
<sequence>MNKGSNPSETNMEAVIQELDAFILDYSSQMSKYLIDFGRNEEWRLFIAERLHRLITIPKYEIAKWSDVADNDLKCWLSILQSEFAPNETYLETVRKHLIDRTDDSETAGINLLMKMNDPQLGQILIDKLKKLPFQSQNSDRLLFYINKLRAMKFHLPDELKEKIDLYNKAVDHDWQKIDFP</sequence>
<comment type="caution">
    <text evidence="1">The sequence shown here is derived from an EMBL/GenBank/DDBJ whole genome shotgun (WGS) entry which is preliminary data.</text>
</comment>
<dbReference type="EMBL" id="QLMA01000001">
    <property type="protein sequence ID" value="RAJ88238.1"/>
    <property type="molecule type" value="Genomic_DNA"/>
</dbReference>
<gene>
    <name evidence="1" type="ORF">CLV59_1011006</name>
</gene>
<protein>
    <submittedName>
        <fullName evidence="1">Uncharacterized protein</fullName>
    </submittedName>
</protein>
<dbReference type="OrthoDB" id="657450at2"/>
<reference evidence="1 2" key="1">
    <citation type="submission" date="2018-06" db="EMBL/GenBank/DDBJ databases">
        <title>Genomic Encyclopedia of Archaeal and Bacterial Type Strains, Phase II (KMG-II): from individual species to whole genera.</title>
        <authorList>
            <person name="Goeker M."/>
        </authorList>
    </citation>
    <scope>NUCLEOTIDE SEQUENCE [LARGE SCALE GENOMIC DNA]</scope>
    <source>
        <strain evidence="1 2">DSM 29821</strain>
    </source>
</reference>
<accession>A0A327WDP3</accession>
<dbReference type="AlphaFoldDB" id="A0A327WDP3"/>
<evidence type="ECO:0000313" key="2">
    <source>
        <dbReference type="Proteomes" id="UP000249819"/>
    </source>
</evidence>